<evidence type="ECO:0000313" key="1">
    <source>
        <dbReference type="EMBL" id="SDG28341.1"/>
    </source>
</evidence>
<accession>A0A1G7SZE9</accession>
<keyword evidence="2" id="KW-1185">Reference proteome</keyword>
<dbReference type="AlphaFoldDB" id="A0A1G7SZE9"/>
<evidence type="ECO:0000313" key="2">
    <source>
        <dbReference type="Proteomes" id="UP000198923"/>
    </source>
</evidence>
<sequence>MSISQDARHLMRLQVRLVGLGVRARLGQGPDSRPCLDVPDRSGLVWKVRVRSGVVCWGDGLGDRLAVDQVEAAALADASVSGVAEGRHGKSAVAVV</sequence>
<dbReference type="RefSeq" id="WP_176955256.1">
    <property type="nucleotide sequence ID" value="NZ_FNCN01000003.1"/>
</dbReference>
<dbReference type="EMBL" id="FNCN01000003">
    <property type="protein sequence ID" value="SDG28341.1"/>
    <property type="molecule type" value="Genomic_DNA"/>
</dbReference>
<gene>
    <name evidence="1" type="ORF">SAMN05421505_10331</name>
</gene>
<name>A0A1G7SZE9_9ACTN</name>
<protein>
    <submittedName>
        <fullName evidence="1">Uncharacterized protein</fullName>
    </submittedName>
</protein>
<dbReference type="Proteomes" id="UP000198923">
    <property type="component" value="Unassembled WGS sequence"/>
</dbReference>
<organism evidence="1 2">
    <name type="scientific">Sinosporangium album</name>
    <dbReference type="NCBI Taxonomy" id="504805"/>
    <lineage>
        <taxon>Bacteria</taxon>
        <taxon>Bacillati</taxon>
        <taxon>Actinomycetota</taxon>
        <taxon>Actinomycetes</taxon>
        <taxon>Streptosporangiales</taxon>
        <taxon>Streptosporangiaceae</taxon>
        <taxon>Sinosporangium</taxon>
    </lineage>
</organism>
<proteinExistence type="predicted"/>
<reference evidence="1 2" key="1">
    <citation type="submission" date="2016-10" db="EMBL/GenBank/DDBJ databases">
        <authorList>
            <person name="de Groot N.N."/>
        </authorList>
    </citation>
    <scope>NUCLEOTIDE SEQUENCE [LARGE SCALE GENOMIC DNA]</scope>
    <source>
        <strain evidence="1 2">CPCC 201354</strain>
    </source>
</reference>